<dbReference type="Proteomes" id="UP000010472">
    <property type="component" value="Chromosome"/>
</dbReference>
<dbReference type="AlphaFoldDB" id="K9VVL0"/>
<evidence type="ECO:0000313" key="2">
    <source>
        <dbReference type="Proteomes" id="UP000010472"/>
    </source>
</evidence>
<protein>
    <submittedName>
        <fullName evidence="1">Uncharacterized protein</fullName>
    </submittedName>
</protein>
<sequence>MEILKLKVPQMNQQQICSFINARFAEESWFTPISAYEEAEVIIDKFQKPRTFDKVFPDTYTFVGNQYYDCDYLAEESGFTPVKNYLVLLGSASVYKELDRIVYIDPCVYAEDRDMPPVPHPKTMRISFKQYRKMLDNLKKEIEKAESLVN</sequence>
<dbReference type="EMBL" id="CP003620">
    <property type="protein sequence ID" value="AFZ11584.1"/>
    <property type="molecule type" value="Genomic_DNA"/>
</dbReference>
<organism evidence="1 2">
    <name type="scientific">Crinalium epipsammum PCC 9333</name>
    <dbReference type="NCBI Taxonomy" id="1173022"/>
    <lineage>
        <taxon>Bacteria</taxon>
        <taxon>Bacillati</taxon>
        <taxon>Cyanobacteriota</taxon>
        <taxon>Cyanophyceae</taxon>
        <taxon>Gomontiellales</taxon>
        <taxon>Gomontiellaceae</taxon>
        <taxon>Crinalium</taxon>
    </lineage>
</organism>
<dbReference type="HOGENOM" id="CLU_1737488_0_0_3"/>
<reference evidence="1 2" key="1">
    <citation type="submission" date="2012-06" db="EMBL/GenBank/DDBJ databases">
        <title>Finished chromosome of genome of Crinalium epipsammum PCC 9333.</title>
        <authorList>
            <consortium name="US DOE Joint Genome Institute"/>
            <person name="Gugger M."/>
            <person name="Coursin T."/>
            <person name="Rippka R."/>
            <person name="Tandeau De Marsac N."/>
            <person name="Huntemann M."/>
            <person name="Wei C.-L."/>
            <person name="Han J."/>
            <person name="Detter J.C."/>
            <person name="Han C."/>
            <person name="Tapia R."/>
            <person name="Davenport K."/>
            <person name="Daligault H."/>
            <person name="Erkkila T."/>
            <person name="Gu W."/>
            <person name="Munk A.C.C."/>
            <person name="Teshima H."/>
            <person name="Xu Y."/>
            <person name="Chain P."/>
            <person name="Chen A."/>
            <person name="Krypides N."/>
            <person name="Mavromatis K."/>
            <person name="Markowitz V."/>
            <person name="Szeto E."/>
            <person name="Ivanova N."/>
            <person name="Mikhailova N."/>
            <person name="Ovchinnikova G."/>
            <person name="Pagani I."/>
            <person name="Pati A."/>
            <person name="Goodwin L."/>
            <person name="Peters L."/>
            <person name="Pitluck S."/>
            <person name="Woyke T."/>
            <person name="Kerfeld C."/>
        </authorList>
    </citation>
    <scope>NUCLEOTIDE SEQUENCE [LARGE SCALE GENOMIC DNA]</scope>
    <source>
        <strain evidence="1 2">PCC 9333</strain>
    </source>
</reference>
<dbReference type="RefSeq" id="WP_015201718.1">
    <property type="nucleotide sequence ID" value="NC_019753.1"/>
</dbReference>
<gene>
    <name evidence="1" type="ORF">Cri9333_0641</name>
</gene>
<accession>K9VVL0</accession>
<proteinExistence type="predicted"/>
<name>K9VVL0_9CYAN</name>
<evidence type="ECO:0000313" key="1">
    <source>
        <dbReference type="EMBL" id="AFZ11584.1"/>
    </source>
</evidence>
<keyword evidence="2" id="KW-1185">Reference proteome</keyword>
<dbReference type="KEGG" id="cep:Cri9333_0641"/>